<evidence type="ECO:0000256" key="6">
    <source>
        <dbReference type="ARBA" id="ARBA00022989"/>
    </source>
</evidence>
<dbReference type="Pfam" id="PF00230">
    <property type="entry name" value="MIP"/>
    <property type="match status" value="1"/>
</dbReference>
<evidence type="ECO:0008006" key="11">
    <source>
        <dbReference type="Google" id="ProtNLM"/>
    </source>
</evidence>
<keyword evidence="6 9" id="KW-1133">Transmembrane helix</keyword>
<feature type="transmembrane region" description="Helical" evidence="9">
    <location>
        <begin position="219"/>
        <end position="239"/>
    </location>
</feature>
<name>A0A7R9V8S4_9CHLO</name>
<dbReference type="PROSITE" id="PS00221">
    <property type="entry name" value="MIP"/>
    <property type="match status" value="1"/>
</dbReference>
<keyword evidence="4" id="KW-1003">Cell membrane</keyword>
<evidence type="ECO:0000256" key="5">
    <source>
        <dbReference type="ARBA" id="ARBA00022692"/>
    </source>
</evidence>
<dbReference type="InterPro" id="IPR023271">
    <property type="entry name" value="Aquaporin-like"/>
</dbReference>
<evidence type="ECO:0000256" key="8">
    <source>
        <dbReference type="RuleBase" id="RU000477"/>
    </source>
</evidence>
<dbReference type="InterPro" id="IPR000425">
    <property type="entry name" value="MIP"/>
</dbReference>
<reference evidence="10" key="1">
    <citation type="submission" date="2021-01" db="EMBL/GenBank/DDBJ databases">
        <authorList>
            <person name="Corre E."/>
            <person name="Pelletier E."/>
            <person name="Niang G."/>
            <person name="Scheremetjew M."/>
            <person name="Finn R."/>
            <person name="Kale V."/>
            <person name="Holt S."/>
            <person name="Cochrane G."/>
            <person name="Meng A."/>
            <person name="Brown T."/>
            <person name="Cohen L."/>
        </authorList>
    </citation>
    <scope>NUCLEOTIDE SEQUENCE</scope>
    <source>
        <strain evidence="10">CCMP219</strain>
    </source>
</reference>
<dbReference type="Gene3D" id="1.20.1080.10">
    <property type="entry name" value="Glycerol uptake facilitator protein"/>
    <property type="match status" value="1"/>
</dbReference>
<feature type="transmembrane region" description="Helical" evidence="9">
    <location>
        <begin position="127"/>
        <end position="145"/>
    </location>
</feature>
<sequence>MQRMSESPAARPASAARPAARHCTCVSSCRHCRHGTCLSTARFGPWLTCSQANHSNHFPQVVCITQMRQNALPHHRQAINDDNEGIRLEEIARVNLYMGSWTVSTALAFGFAITVLAYATAGLSGGQMNPAVTFGLWLAGALSWMQAIGNSIAQVIGAIIGAAFLMATMPNGNESTLGSNSITSGVGIGNALCGEIVMTFVLVLVVLETAVSGKEMVQMLAPLAIGFAVFCAHTVLLPIDGCSINPARSLGPAIVSSTWPDYFWVFVIGPYIGAIVAVPIHIFFRWEFEEVNNDTRPRRMFSLRRPVVENQLPALNLRRRNSDEPSNLPSPTHDAINIVNIERASMVRESNRASMPRESAFAIPVARDLPESTSENVLPEVHVEMLESKTK</sequence>
<gene>
    <name evidence="10" type="ORF">CEUR00632_LOCUS8147</name>
</gene>
<evidence type="ECO:0000256" key="3">
    <source>
        <dbReference type="ARBA" id="ARBA00022448"/>
    </source>
</evidence>
<dbReference type="InterPro" id="IPR022357">
    <property type="entry name" value="MIP_CS"/>
</dbReference>
<evidence type="ECO:0000256" key="1">
    <source>
        <dbReference type="ARBA" id="ARBA00004651"/>
    </source>
</evidence>
<dbReference type="GO" id="GO:0005886">
    <property type="term" value="C:plasma membrane"/>
    <property type="evidence" value="ECO:0007669"/>
    <property type="project" value="UniProtKB-SubCell"/>
</dbReference>
<proteinExistence type="inferred from homology"/>
<evidence type="ECO:0000256" key="4">
    <source>
        <dbReference type="ARBA" id="ARBA00022475"/>
    </source>
</evidence>
<keyword evidence="5 8" id="KW-0812">Transmembrane</keyword>
<evidence type="ECO:0000313" key="10">
    <source>
        <dbReference type="EMBL" id="CAD8288108.1"/>
    </source>
</evidence>
<evidence type="ECO:0000256" key="7">
    <source>
        <dbReference type="ARBA" id="ARBA00023136"/>
    </source>
</evidence>
<feature type="transmembrane region" description="Helical" evidence="9">
    <location>
        <begin position="96"/>
        <end position="121"/>
    </location>
</feature>
<dbReference type="PANTHER" id="PTHR19139">
    <property type="entry name" value="AQUAPORIN TRANSPORTER"/>
    <property type="match status" value="1"/>
</dbReference>
<accession>A0A7R9V8S4</accession>
<dbReference type="InterPro" id="IPR034294">
    <property type="entry name" value="Aquaporin_transptr"/>
</dbReference>
<dbReference type="CDD" id="cd00333">
    <property type="entry name" value="MIP"/>
    <property type="match status" value="1"/>
</dbReference>
<feature type="transmembrane region" description="Helical" evidence="9">
    <location>
        <begin position="152"/>
        <end position="170"/>
    </location>
</feature>
<comment type="similarity">
    <text evidence="2 8">Belongs to the MIP/aquaporin (TC 1.A.8) family.</text>
</comment>
<keyword evidence="7 9" id="KW-0472">Membrane</keyword>
<feature type="transmembrane region" description="Helical" evidence="9">
    <location>
        <begin position="182"/>
        <end position="207"/>
    </location>
</feature>
<dbReference type="AlphaFoldDB" id="A0A7R9V8S4"/>
<organism evidence="10">
    <name type="scientific">Chlamydomonas euryale</name>
    <dbReference type="NCBI Taxonomy" id="1486919"/>
    <lineage>
        <taxon>Eukaryota</taxon>
        <taxon>Viridiplantae</taxon>
        <taxon>Chlorophyta</taxon>
        <taxon>core chlorophytes</taxon>
        <taxon>Chlorophyceae</taxon>
        <taxon>CS clade</taxon>
        <taxon>Chlamydomonadales</taxon>
        <taxon>Chlamydomonadaceae</taxon>
        <taxon>Chlamydomonas</taxon>
    </lineage>
</organism>
<dbReference type="GO" id="GO:0015250">
    <property type="term" value="F:water channel activity"/>
    <property type="evidence" value="ECO:0007669"/>
    <property type="project" value="TreeGrafter"/>
</dbReference>
<comment type="subcellular location">
    <subcellularLocation>
        <location evidence="1">Cell membrane</location>
        <topology evidence="1">Multi-pass membrane protein</topology>
    </subcellularLocation>
</comment>
<evidence type="ECO:0000256" key="2">
    <source>
        <dbReference type="ARBA" id="ARBA00006175"/>
    </source>
</evidence>
<protein>
    <recommendedName>
        <fullName evidence="11">Aquaporin</fullName>
    </recommendedName>
</protein>
<dbReference type="EMBL" id="HBEC01017386">
    <property type="protein sequence ID" value="CAD8288108.1"/>
    <property type="molecule type" value="Transcribed_RNA"/>
</dbReference>
<dbReference type="SUPFAM" id="SSF81338">
    <property type="entry name" value="Aquaporin-like"/>
    <property type="match status" value="1"/>
</dbReference>
<dbReference type="PRINTS" id="PR00783">
    <property type="entry name" value="MINTRINSICP"/>
</dbReference>
<keyword evidence="3 8" id="KW-0813">Transport</keyword>
<dbReference type="PANTHER" id="PTHR19139:SF199">
    <property type="entry name" value="MIP17260P"/>
    <property type="match status" value="1"/>
</dbReference>
<evidence type="ECO:0000256" key="9">
    <source>
        <dbReference type="SAM" id="Phobius"/>
    </source>
</evidence>
<feature type="transmembrane region" description="Helical" evidence="9">
    <location>
        <begin position="262"/>
        <end position="284"/>
    </location>
</feature>